<keyword evidence="3" id="KW-1003">Cell membrane</keyword>
<keyword evidence="6 10" id="KW-0378">Hydrolase</keyword>
<dbReference type="InterPro" id="IPR022398">
    <property type="entry name" value="Peptidase_S8_His-AS"/>
</dbReference>
<keyword evidence="9 13" id="KW-0472">Membrane</keyword>
<dbReference type="GO" id="GO:0008233">
    <property type="term" value="F:peptidase activity"/>
    <property type="evidence" value="ECO:0007669"/>
    <property type="project" value="UniProtKB-KW"/>
</dbReference>
<organism evidence="16 17">
    <name type="scientific">Mycobacteroides saopaulense</name>
    <dbReference type="NCBI Taxonomy" id="1578165"/>
    <lineage>
        <taxon>Bacteria</taxon>
        <taxon>Bacillati</taxon>
        <taxon>Actinomycetota</taxon>
        <taxon>Actinomycetes</taxon>
        <taxon>Mycobacteriales</taxon>
        <taxon>Mycobacteriaceae</taxon>
        <taxon>Mycobacteroides</taxon>
    </lineage>
</organism>
<evidence type="ECO:0000256" key="1">
    <source>
        <dbReference type="ARBA" id="ARBA00004162"/>
    </source>
</evidence>
<evidence type="ECO:0000256" key="3">
    <source>
        <dbReference type="ARBA" id="ARBA00022475"/>
    </source>
</evidence>
<reference evidence="16 17" key="1">
    <citation type="submission" date="2016-10" db="EMBL/GenBank/DDBJ databases">
        <title>Evaluation of Human, Animal and Environmental Mycobacterium chelonae Isolates by Core Genome Phylogenomic Analysis, Targeted Gene Comparison, and Anti-microbial Susceptibility Patterns: A Tale of Mistaken Identities.</title>
        <authorList>
            <person name="Fogelson S.B."/>
            <person name="Camus A.C."/>
            <person name="Lorenz W."/>
            <person name="Vasireddy R."/>
            <person name="Vasireddy S."/>
            <person name="Smith T."/>
            <person name="Brown-Elliott B.A."/>
            <person name="Wallace R.J.Jr."/>
            <person name="Hasan N.A."/>
            <person name="Reischl U."/>
            <person name="Sanchez S."/>
        </authorList>
    </citation>
    <scope>NUCLEOTIDE SEQUENCE [LARGE SCALE GENOMIC DNA]</scope>
    <source>
        <strain evidence="16 17">8528</strain>
    </source>
</reference>
<keyword evidence="17" id="KW-1185">Reference proteome</keyword>
<dbReference type="InterPro" id="IPR023834">
    <property type="entry name" value="T7SS_pept_S8A_mycosin"/>
</dbReference>
<evidence type="ECO:0000256" key="7">
    <source>
        <dbReference type="ARBA" id="ARBA00022825"/>
    </source>
</evidence>
<evidence type="ECO:0000256" key="12">
    <source>
        <dbReference type="SAM" id="MobiDB-lite"/>
    </source>
</evidence>
<evidence type="ECO:0000259" key="15">
    <source>
        <dbReference type="Pfam" id="PF00082"/>
    </source>
</evidence>
<evidence type="ECO:0000256" key="11">
    <source>
        <dbReference type="RuleBase" id="RU003355"/>
    </source>
</evidence>
<evidence type="ECO:0000256" key="10">
    <source>
        <dbReference type="PROSITE-ProRule" id="PRU01240"/>
    </source>
</evidence>
<dbReference type="GO" id="GO:0006508">
    <property type="term" value="P:proteolysis"/>
    <property type="evidence" value="ECO:0007669"/>
    <property type="project" value="UniProtKB-KW"/>
</dbReference>
<dbReference type="InterPro" id="IPR023827">
    <property type="entry name" value="Peptidase_S8_Asp-AS"/>
</dbReference>
<accession>A0ABX3C4D0</accession>
<dbReference type="Pfam" id="PF00082">
    <property type="entry name" value="Peptidase_S8"/>
    <property type="match status" value="1"/>
</dbReference>
<dbReference type="SUPFAM" id="SSF52743">
    <property type="entry name" value="Subtilisin-like"/>
    <property type="match status" value="1"/>
</dbReference>
<dbReference type="PROSITE" id="PS00136">
    <property type="entry name" value="SUBTILASE_ASP"/>
    <property type="match status" value="1"/>
</dbReference>
<feature type="active site" description="Charge relay system" evidence="10">
    <location>
        <position position="97"/>
    </location>
</feature>
<dbReference type="PROSITE" id="PS00138">
    <property type="entry name" value="SUBTILASE_SER"/>
    <property type="match status" value="1"/>
</dbReference>
<sequence length="476" mass="48711">MVNLAMRGAAMLATVGLVSLLSPPWAHAIEPPIVEPGPPPSGSVGPTDPTEQKQVCAVTGLLPGTDLQLVSPAESMLNYTAAQQFSRGAGQKVAVIDTGVSPHPRLRVEPGGDYVSGSNGLEDCDAHGTLVAGIIAAAPSDTDAFVGVAPEATILSIRQNSSSFAAKGSGSNKDDPSANSAGYGNTTTLALAVVRAVDLGATVINLSEVACAPAGVPIDDAALGRAVRYAYERNVVVVAAAGNTGNDGACKTQNEITDPNRPIDTAWATVRTVASPAYFSQYVLTVAALSKEGEPADFSLRGPWVGVAAPGEGVTSLDPFGPGLINGVMSQQGMSPINGTSFATPFVSGVVALLRSQRPDLNAGQVIDLIKRTARTPGNGPNIATGYGMVDPVAALSAEVPPADQMPNPDQDKAVVEPPKVGRAETLARNIMLIATATCVAAMIAVWALFLPNRRREEAAAPITDEGAATTVDIKR</sequence>
<feature type="chain" id="PRO_5045422286" evidence="14">
    <location>
        <begin position="29"/>
        <end position="476"/>
    </location>
</feature>
<feature type="domain" description="Peptidase S8/S53" evidence="15">
    <location>
        <begin position="88"/>
        <end position="388"/>
    </location>
</feature>
<evidence type="ECO:0000256" key="6">
    <source>
        <dbReference type="ARBA" id="ARBA00022801"/>
    </source>
</evidence>
<evidence type="ECO:0000256" key="2">
    <source>
        <dbReference type="ARBA" id="ARBA00011073"/>
    </source>
</evidence>
<feature type="active site" description="Charge relay system" evidence="10">
    <location>
        <position position="127"/>
    </location>
</feature>
<dbReference type="InterPro" id="IPR023828">
    <property type="entry name" value="Peptidase_S8_Ser-AS"/>
</dbReference>
<evidence type="ECO:0000256" key="9">
    <source>
        <dbReference type="ARBA" id="ARBA00023136"/>
    </source>
</evidence>
<dbReference type="InterPro" id="IPR036852">
    <property type="entry name" value="Peptidase_S8/S53_dom_sf"/>
</dbReference>
<dbReference type="Proteomes" id="UP000179621">
    <property type="component" value="Unassembled WGS sequence"/>
</dbReference>
<protein>
    <submittedName>
        <fullName evidence="16">Type VII secretion-associated serine protease mycosin</fullName>
    </submittedName>
</protein>
<evidence type="ECO:0000313" key="17">
    <source>
        <dbReference type="Proteomes" id="UP000179621"/>
    </source>
</evidence>
<dbReference type="InterPro" id="IPR000209">
    <property type="entry name" value="Peptidase_S8/S53_dom"/>
</dbReference>
<comment type="caution">
    <text evidence="16">The sequence shown here is derived from an EMBL/GenBank/DDBJ whole genome shotgun (WGS) entry which is preliminary data.</text>
</comment>
<evidence type="ECO:0000256" key="14">
    <source>
        <dbReference type="SAM" id="SignalP"/>
    </source>
</evidence>
<evidence type="ECO:0000256" key="8">
    <source>
        <dbReference type="ARBA" id="ARBA00022989"/>
    </source>
</evidence>
<keyword evidence="8 13" id="KW-1133">Transmembrane helix</keyword>
<keyword evidence="5 13" id="KW-0812">Transmembrane</keyword>
<dbReference type="InterPro" id="IPR050131">
    <property type="entry name" value="Peptidase_S8_subtilisin-like"/>
</dbReference>
<feature type="transmembrane region" description="Helical" evidence="13">
    <location>
        <begin position="431"/>
        <end position="451"/>
    </location>
</feature>
<dbReference type="RefSeq" id="WP_070909081.1">
    <property type="nucleotide sequence ID" value="NZ_MLIC01000001.1"/>
</dbReference>
<feature type="region of interest" description="Disordered" evidence="12">
    <location>
        <begin position="31"/>
        <end position="50"/>
    </location>
</feature>
<dbReference type="PANTHER" id="PTHR43806:SF11">
    <property type="entry name" value="CEREVISIN-RELATED"/>
    <property type="match status" value="1"/>
</dbReference>
<comment type="similarity">
    <text evidence="2 10 11">Belongs to the peptidase S8 family.</text>
</comment>
<evidence type="ECO:0000256" key="4">
    <source>
        <dbReference type="ARBA" id="ARBA00022670"/>
    </source>
</evidence>
<dbReference type="Gene3D" id="3.40.50.200">
    <property type="entry name" value="Peptidase S8/S53 domain"/>
    <property type="match status" value="1"/>
</dbReference>
<name>A0ABX3C4D0_9MYCO</name>
<dbReference type="PANTHER" id="PTHR43806">
    <property type="entry name" value="PEPTIDASE S8"/>
    <property type="match status" value="1"/>
</dbReference>
<comment type="subcellular location">
    <subcellularLocation>
        <location evidence="1">Cell membrane</location>
        <topology evidence="1">Single-pass membrane protein</topology>
    </subcellularLocation>
</comment>
<feature type="active site" description="Charge relay system" evidence="10">
    <location>
        <position position="341"/>
    </location>
</feature>
<dbReference type="PROSITE" id="PS00137">
    <property type="entry name" value="SUBTILASE_HIS"/>
    <property type="match status" value="1"/>
</dbReference>
<evidence type="ECO:0000313" key="16">
    <source>
        <dbReference type="EMBL" id="OHU13239.1"/>
    </source>
</evidence>
<gene>
    <name evidence="16" type="ORF">BKG73_00410</name>
</gene>
<dbReference type="InterPro" id="IPR015500">
    <property type="entry name" value="Peptidase_S8_subtilisin-rel"/>
</dbReference>
<evidence type="ECO:0000256" key="13">
    <source>
        <dbReference type="SAM" id="Phobius"/>
    </source>
</evidence>
<keyword evidence="14" id="KW-0732">Signal</keyword>
<evidence type="ECO:0000256" key="5">
    <source>
        <dbReference type="ARBA" id="ARBA00022692"/>
    </source>
</evidence>
<dbReference type="PROSITE" id="PS51892">
    <property type="entry name" value="SUBTILASE"/>
    <property type="match status" value="1"/>
</dbReference>
<dbReference type="PRINTS" id="PR00723">
    <property type="entry name" value="SUBTILISIN"/>
</dbReference>
<feature type="signal peptide" evidence="14">
    <location>
        <begin position="1"/>
        <end position="28"/>
    </location>
</feature>
<proteinExistence type="inferred from homology"/>
<dbReference type="EMBL" id="MLIH01000002">
    <property type="protein sequence ID" value="OHU13239.1"/>
    <property type="molecule type" value="Genomic_DNA"/>
</dbReference>
<keyword evidence="7 10" id="KW-0720">Serine protease</keyword>
<keyword evidence="4 10" id="KW-0645">Protease</keyword>
<dbReference type="NCBIfam" id="TIGR03921">
    <property type="entry name" value="T7SS_mycosin"/>
    <property type="match status" value="1"/>
</dbReference>